<dbReference type="InterPro" id="IPR002898">
    <property type="entry name" value="MotA_ExbB_proton_chnl"/>
</dbReference>
<evidence type="ECO:0000256" key="5">
    <source>
        <dbReference type="ARBA" id="ARBA00022989"/>
    </source>
</evidence>
<protein>
    <submittedName>
        <fullName evidence="11">Flagellar motor protein</fullName>
    </submittedName>
</protein>
<dbReference type="Pfam" id="PF01618">
    <property type="entry name" value="MotA_ExbB"/>
    <property type="match status" value="1"/>
</dbReference>
<evidence type="ECO:0000259" key="10">
    <source>
        <dbReference type="Pfam" id="PF20560"/>
    </source>
</evidence>
<dbReference type="PANTHER" id="PTHR30433:SF3">
    <property type="entry name" value="MOTILITY PROTEIN A"/>
    <property type="match status" value="1"/>
</dbReference>
<keyword evidence="6 8" id="KW-0472">Membrane</keyword>
<evidence type="ECO:0000256" key="2">
    <source>
        <dbReference type="ARBA" id="ARBA00022475"/>
    </source>
</evidence>
<keyword evidence="12" id="KW-1185">Reference proteome</keyword>
<evidence type="ECO:0000256" key="4">
    <source>
        <dbReference type="ARBA" id="ARBA00022779"/>
    </source>
</evidence>
<dbReference type="GO" id="GO:0006935">
    <property type="term" value="P:chemotaxis"/>
    <property type="evidence" value="ECO:0007669"/>
    <property type="project" value="InterPro"/>
</dbReference>
<evidence type="ECO:0000256" key="7">
    <source>
        <dbReference type="RuleBase" id="RU004057"/>
    </source>
</evidence>
<feature type="transmembrane region" description="Helical" evidence="8">
    <location>
        <begin position="151"/>
        <end position="170"/>
    </location>
</feature>
<evidence type="ECO:0000313" key="12">
    <source>
        <dbReference type="Proteomes" id="UP000640333"/>
    </source>
</evidence>
<dbReference type="GO" id="GO:0015031">
    <property type="term" value="P:protein transport"/>
    <property type="evidence" value="ECO:0007669"/>
    <property type="project" value="UniProtKB-KW"/>
</dbReference>
<feature type="domain" description="MotA/TolQ/ExbB proton channel" evidence="9">
    <location>
        <begin position="101"/>
        <end position="214"/>
    </location>
</feature>
<dbReference type="GO" id="GO:0005886">
    <property type="term" value="C:plasma membrane"/>
    <property type="evidence" value="ECO:0007669"/>
    <property type="project" value="UniProtKB-SubCell"/>
</dbReference>
<proteinExistence type="inferred from homology"/>
<feature type="transmembrane region" description="Helical" evidence="8">
    <location>
        <begin position="182"/>
        <end position="204"/>
    </location>
</feature>
<accession>A0A8J7F8Z1</accession>
<dbReference type="PANTHER" id="PTHR30433">
    <property type="entry name" value="CHEMOTAXIS PROTEIN MOTA"/>
    <property type="match status" value="1"/>
</dbReference>
<dbReference type="EMBL" id="JADEYS010000003">
    <property type="protein sequence ID" value="MBE9396407.1"/>
    <property type="molecule type" value="Genomic_DNA"/>
</dbReference>
<keyword evidence="5 8" id="KW-1133">Transmembrane helix</keyword>
<name>A0A8J7F8Z1_9GAMM</name>
<comment type="caution">
    <text evidence="11">The sequence shown here is derived from an EMBL/GenBank/DDBJ whole genome shotgun (WGS) entry which is preliminary data.</text>
</comment>
<dbReference type="InterPro" id="IPR046786">
    <property type="entry name" value="MotA_N"/>
</dbReference>
<keyword evidence="11" id="KW-0282">Flagellum</keyword>
<keyword evidence="7" id="KW-0813">Transport</keyword>
<feature type="transmembrane region" description="Helical" evidence="8">
    <location>
        <begin position="34"/>
        <end position="51"/>
    </location>
</feature>
<evidence type="ECO:0000256" key="3">
    <source>
        <dbReference type="ARBA" id="ARBA00022692"/>
    </source>
</evidence>
<keyword evidence="3 8" id="KW-0812">Transmembrane</keyword>
<keyword evidence="7" id="KW-0653">Protein transport</keyword>
<dbReference type="Pfam" id="PF20560">
    <property type="entry name" value="MotA_N"/>
    <property type="match status" value="1"/>
</dbReference>
<keyword evidence="11" id="KW-0969">Cilium</keyword>
<sequence length="246" mass="26286">MDPMTILGILVALGAVVGGHYLDGGLLTELVNLPAAVIVFGGTLAAAAVQSPKEEFSRALRLLGWAFGGRRYNFENGIDLLMSWCTLVRRDGILALEKEIEKHSDSFVLNGLQMLVDGKSSEAIRNSLGTELVTVEQNDLRGAKVIESMGGYAPTLGIIGAVLGLIHVMGNLKSPEDLGSGIALAFVATVYGVGIANLLLIPIANKIKGLIMTRYNYQEMMLEGMAAIAQGQNPRVIQQRLQGYMS</sequence>
<evidence type="ECO:0000259" key="9">
    <source>
        <dbReference type="Pfam" id="PF01618"/>
    </source>
</evidence>
<evidence type="ECO:0000256" key="8">
    <source>
        <dbReference type="SAM" id="Phobius"/>
    </source>
</evidence>
<dbReference type="AlphaFoldDB" id="A0A8J7F8Z1"/>
<organism evidence="11 12">
    <name type="scientific">Pontibacterium sinense</name>
    <dbReference type="NCBI Taxonomy" id="2781979"/>
    <lineage>
        <taxon>Bacteria</taxon>
        <taxon>Pseudomonadati</taxon>
        <taxon>Pseudomonadota</taxon>
        <taxon>Gammaproteobacteria</taxon>
        <taxon>Oceanospirillales</taxon>
        <taxon>Oceanospirillaceae</taxon>
        <taxon>Pontibacterium</taxon>
    </lineage>
</organism>
<comment type="similarity">
    <text evidence="7">Belongs to the exbB/tolQ family.</text>
</comment>
<reference evidence="11" key="1">
    <citation type="submission" date="2020-10" db="EMBL/GenBank/DDBJ databases">
        <title>Bacterium isolated from coastal waters sediment.</title>
        <authorList>
            <person name="Chen R.-J."/>
            <person name="Lu D.-C."/>
            <person name="Zhu K.-L."/>
            <person name="Du Z.-J."/>
        </authorList>
    </citation>
    <scope>NUCLEOTIDE SEQUENCE</scope>
    <source>
        <strain evidence="11">N1Y112</strain>
    </source>
</reference>
<feature type="domain" description="Motility protein A N-terminal" evidence="10">
    <location>
        <begin position="6"/>
        <end position="89"/>
    </location>
</feature>
<dbReference type="Proteomes" id="UP000640333">
    <property type="component" value="Unassembled WGS sequence"/>
</dbReference>
<comment type="subcellular location">
    <subcellularLocation>
        <location evidence="1">Cell membrane</location>
        <topology evidence="1">Multi-pass membrane protein</topology>
    </subcellularLocation>
    <subcellularLocation>
        <location evidence="7">Membrane</location>
        <topology evidence="7">Multi-pass membrane protein</topology>
    </subcellularLocation>
</comment>
<dbReference type="RefSeq" id="WP_193951962.1">
    <property type="nucleotide sequence ID" value="NZ_JADEYS010000003.1"/>
</dbReference>
<evidence type="ECO:0000256" key="1">
    <source>
        <dbReference type="ARBA" id="ARBA00004651"/>
    </source>
</evidence>
<keyword evidence="11" id="KW-0966">Cell projection</keyword>
<dbReference type="GO" id="GO:0071978">
    <property type="term" value="P:bacterial-type flagellum-dependent swarming motility"/>
    <property type="evidence" value="ECO:0007669"/>
    <property type="project" value="InterPro"/>
</dbReference>
<evidence type="ECO:0000256" key="6">
    <source>
        <dbReference type="ARBA" id="ARBA00023136"/>
    </source>
</evidence>
<evidence type="ECO:0000313" key="11">
    <source>
        <dbReference type="EMBL" id="MBE9396407.1"/>
    </source>
</evidence>
<keyword evidence="2" id="KW-1003">Cell membrane</keyword>
<keyword evidence="4" id="KW-0283">Flagellar rotation</keyword>
<dbReference type="NCBIfam" id="NF006583">
    <property type="entry name" value="PRK09109.1"/>
    <property type="match status" value="1"/>
</dbReference>
<gene>
    <name evidence="11" type="ORF">IOQ59_03940</name>
</gene>
<dbReference type="InterPro" id="IPR047055">
    <property type="entry name" value="MotA-like"/>
</dbReference>